<evidence type="ECO:0000256" key="2">
    <source>
        <dbReference type="ARBA" id="ARBA00023319"/>
    </source>
</evidence>
<evidence type="ECO:0000256" key="3">
    <source>
        <dbReference type="SAM" id="MobiDB-lite"/>
    </source>
</evidence>
<gene>
    <name evidence="5" type="ORF">MATL_G00161420</name>
</gene>
<sequence>MKQADPDIEVRPPEVKVLPPSSQEVCDRKKKDKKSAKVTLVCVATDFYPDHIKVSWKVNGKDATDKSRTDNAAQQGEDKRYSISSRLRVSAKVWSKPSSTFTCITSFYNGSTYLPGSATINGGGVADDSDYLVKATLSAKLSYGVFIAKSCLYGLFVSIVVWKLQGKTVSKAVGN</sequence>
<dbReference type="SUPFAM" id="SSF48726">
    <property type="entry name" value="Immunoglobulin"/>
    <property type="match status" value="1"/>
</dbReference>
<keyword evidence="2" id="KW-0393">Immunoglobulin domain</keyword>
<dbReference type="InterPro" id="IPR036179">
    <property type="entry name" value="Ig-like_dom_sf"/>
</dbReference>
<dbReference type="EMBL" id="JAFDVH010000013">
    <property type="protein sequence ID" value="KAG7466123.1"/>
    <property type="molecule type" value="Genomic_DNA"/>
</dbReference>
<evidence type="ECO:0000259" key="4">
    <source>
        <dbReference type="PROSITE" id="PS50835"/>
    </source>
</evidence>
<dbReference type="Gene3D" id="2.60.40.10">
    <property type="entry name" value="Immunoglobulins"/>
    <property type="match status" value="1"/>
</dbReference>
<dbReference type="InterPro" id="IPR013783">
    <property type="entry name" value="Ig-like_fold"/>
</dbReference>
<dbReference type="InterPro" id="IPR050380">
    <property type="entry name" value="Immune_Resp_Modulators"/>
</dbReference>
<comment type="caution">
    <text evidence="5">The sequence shown here is derived from an EMBL/GenBank/DDBJ whole genome shotgun (WGS) entry which is preliminary data.</text>
</comment>
<feature type="domain" description="Ig-like" evidence="4">
    <location>
        <begin position="13"/>
        <end position="121"/>
    </location>
</feature>
<proteinExistence type="predicted"/>
<dbReference type="PANTHER" id="PTHR23411">
    <property type="entry name" value="TAPASIN"/>
    <property type="match status" value="1"/>
</dbReference>
<feature type="compositionally biased region" description="Basic and acidic residues" evidence="3">
    <location>
        <begin position="1"/>
        <end position="14"/>
    </location>
</feature>
<accession>A0A9D3PQK1</accession>
<dbReference type="OrthoDB" id="9049585at2759"/>
<dbReference type="SMART" id="SM00407">
    <property type="entry name" value="IGc1"/>
    <property type="match status" value="1"/>
</dbReference>
<keyword evidence="6" id="KW-1185">Reference proteome</keyword>
<evidence type="ECO:0000313" key="6">
    <source>
        <dbReference type="Proteomes" id="UP001046870"/>
    </source>
</evidence>
<protein>
    <recommendedName>
        <fullName evidence="4">Ig-like domain-containing protein</fullName>
    </recommendedName>
</protein>
<evidence type="ECO:0000313" key="5">
    <source>
        <dbReference type="EMBL" id="KAG7466123.1"/>
    </source>
</evidence>
<evidence type="ECO:0000256" key="1">
    <source>
        <dbReference type="ARBA" id="ARBA00023157"/>
    </source>
</evidence>
<dbReference type="Pfam" id="PF07654">
    <property type="entry name" value="C1-set"/>
    <property type="match status" value="1"/>
</dbReference>
<keyword evidence="1" id="KW-1015">Disulfide bond</keyword>
<dbReference type="FunFam" id="2.60.40.10:FF:000283">
    <property type="entry name" value="Immunoglobulin kappa constant"/>
    <property type="match status" value="1"/>
</dbReference>
<dbReference type="InterPro" id="IPR003597">
    <property type="entry name" value="Ig_C1-set"/>
</dbReference>
<feature type="region of interest" description="Disordered" evidence="3">
    <location>
        <begin position="1"/>
        <end position="33"/>
    </location>
</feature>
<name>A0A9D3PQK1_MEGAT</name>
<dbReference type="InterPro" id="IPR007110">
    <property type="entry name" value="Ig-like_dom"/>
</dbReference>
<dbReference type="Proteomes" id="UP001046870">
    <property type="component" value="Chromosome 13"/>
</dbReference>
<organism evidence="5 6">
    <name type="scientific">Megalops atlanticus</name>
    <name type="common">Tarpon</name>
    <name type="synonym">Clupea gigantea</name>
    <dbReference type="NCBI Taxonomy" id="7932"/>
    <lineage>
        <taxon>Eukaryota</taxon>
        <taxon>Metazoa</taxon>
        <taxon>Chordata</taxon>
        <taxon>Craniata</taxon>
        <taxon>Vertebrata</taxon>
        <taxon>Euteleostomi</taxon>
        <taxon>Actinopterygii</taxon>
        <taxon>Neopterygii</taxon>
        <taxon>Teleostei</taxon>
        <taxon>Elopiformes</taxon>
        <taxon>Megalopidae</taxon>
        <taxon>Megalops</taxon>
    </lineage>
</organism>
<dbReference type="PROSITE" id="PS50835">
    <property type="entry name" value="IG_LIKE"/>
    <property type="match status" value="1"/>
</dbReference>
<reference evidence="5" key="1">
    <citation type="submission" date="2021-01" db="EMBL/GenBank/DDBJ databases">
        <authorList>
            <person name="Zahm M."/>
            <person name="Roques C."/>
            <person name="Cabau C."/>
            <person name="Klopp C."/>
            <person name="Donnadieu C."/>
            <person name="Jouanno E."/>
            <person name="Lampietro C."/>
            <person name="Louis A."/>
            <person name="Herpin A."/>
            <person name="Echchiki A."/>
            <person name="Berthelot C."/>
            <person name="Parey E."/>
            <person name="Roest-Crollius H."/>
            <person name="Braasch I."/>
            <person name="Postlethwait J."/>
            <person name="Bobe J."/>
            <person name="Montfort J."/>
            <person name="Bouchez O."/>
            <person name="Begum T."/>
            <person name="Mejri S."/>
            <person name="Adams A."/>
            <person name="Chen W.-J."/>
            <person name="Guiguen Y."/>
        </authorList>
    </citation>
    <scope>NUCLEOTIDE SEQUENCE</scope>
    <source>
        <strain evidence="5">YG-15Mar2019-1</strain>
        <tissue evidence="5">Brain</tissue>
    </source>
</reference>
<dbReference type="AlphaFoldDB" id="A0A9D3PQK1"/>